<dbReference type="Gene3D" id="3.90.180.10">
    <property type="entry name" value="Medium-chain alcohol dehydrogenases, catalytic domain"/>
    <property type="match status" value="1"/>
</dbReference>
<proteinExistence type="inferred from homology"/>
<accession>A0A6A6X0M7</accession>
<dbReference type="Gene3D" id="3.40.50.720">
    <property type="entry name" value="NAD(P)-binding Rossmann-like Domain"/>
    <property type="match status" value="1"/>
</dbReference>
<evidence type="ECO:0000256" key="1">
    <source>
        <dbReference type="ARBA" id="ARBA00001947"/>
    </source>
</evidence>
<evidence type="ECO:0000256" key="2">
    <source>
        <dbReference type="ARBA" id="ARBA00008072"/>
    </source>
</evidence>
<dbReference type="PANTHER" id="PTHR42940">
    <property type="entry name" value="ALCOHOL DEHYDROGENASE 1-RELATED"/>
    <property type="match status" value="1"/>
</dbReference>
<dbReference type="InterPro" id="IPR002328">
    <property type="entry name" value="ADH_Zn_CS"/>
</dbReference>
<sequence length="354" mass="36970">MIDTSNTVNRVIQYAEPGTTKTQIAELPVEQPGPGQVLVRLSYSGVCHTDYGFCTLKFNNLPIPTPKGQIGGHEGVGQIIALGEGVETPAIGSKVGIKYAADACLSCSNCLEGGETSCSFVKVSGYLTPGTFQQYCLSAARYVTPIPDGLDLAGAAPLMCGGVTVYAALKRVALRNGDWVVVTGAGGGIGHLAIQYAKALGARVLALDAGPKKSFCIGLGADEFVDFMAHGSSEDLISTVKTLTGGGAKTVLMCSSSNKAYAQAIPMLGFRGSLCCLGVPEGENVPIEGAKVTALIDLELSIFAIKTGNRREAKEALELAARGLVKSHYQVRKMEDLTKVSSDTVSNPSDNLRF</sequence>
<dbReference type="InterPro" id="IPR013154">
    <property type="entry name" value="ADH-like_N"/>
</dbReference>
<name>A0A6A6X0M7_9PLEO</name>
<dbReference type="Proteomes" id="UP000799757">
    <property type="component" value="Unassembled WGS sequence"/>
</dbReference>
<dbReference type="AlphaFoldDB" id="A0A6A6X0M7"/>
<evidence type="ECO:0000313" key="10">
    <source>
        <dbReference type="Proteomes" id="UP000799757"/>
    </source>
</evidence>
<dbReference type="Pfam" id="PF00107">
    <property type="entry name" value="ADH_zinc_N"/>
    <property type="match status" value="1"/>
</dbReference>
<dbReference type="PROSITE" id="PS00059">
    <property type="entry name" value="ADH_ZINC"/>
    <property type="match status" value="1"/>
</dbReference>
<evidence type="ECO:0000256" key="7">
    <source>
        <dbReference type="RuleBase" id="RU361277"/>
    </source>
</evidence>
<dbReference type="InterPro" id="IPR036291">
    <property type="entry name" value="NAD(P)-bd_dom_sf"/>
</dbReference>
<protein>
    <submittedName>
        <fullName evidence="9">GroES-like protein</fullName>
    </submittedName>
</protein>
<keyword evidence="10" id="KW-1185">Reference proteome</keyword>
<dbReference type="FunFam" id="3.40.50.720:FF:000039">
    <property type="entry name" value="Alcohol dehydrogenase AdhP"/>
    <property type="match status" value="1"/>
</dbReference>
<keyword evidence="3 7" id="KW-0479">Metal-binding</keyword>
<evidence type="ECO:0000256" key="3">
    <source>
        <dbReference type="ARBA" id="ARBA00022723"/>
    </source>
</evidence>
<comment type="similarity">
    <text evidence="2 7">Belongs to the zinc-containing alcohol dehydrogenase family.</text>
</comment>
<dbReference type="SUPFAM" id="SSF51735">
    <property type="entry name" value="NAD(P)-binding Rossmann-fold domains"/>
    <property type="match status" value="1"/>
</dbReference>
<dbReference type="InterPro" id="IPR011032">
    <property type="entry name" value="GroES-like_sf"/>
</dbReference>
<dbReference type="InterPro" id="IPR013149">
    <property type="entry name" value="ADH-like_C"/>
</dbReference>
<dbReference type="GO" id="GO:0004022">
    <property type="term" value="F:alcohol dehydrogenase (NAD+) activity"/>
    <property type="evidence" value="ECO:0007669"/>
    <property type="project" value="TreeGrafter"/>
</dbReference>
<comment type="cofactor">
    <cofactor evidence="1 7">
        <name>Zn(2+)</name>
        <dbReference type="ChEBI" id="CHEBI:29105"/>
    </cofactor>
</comment>
<dbReference type="InterPro" id="IPR020843">
    <property type="entry name" value="ER"/>
</dbReference>
<dbReference type="SMART" id="SM00829">
    <property type="entry name" value="PKS_ER"/>
    <property type="match status" value="1"/>
</dbReference>
<evidence type="ECO:0000259" key="8">
    <source>
        <dbReference type="SMART" id="SM00829"/>
    </source>
</evidence>
<dbReference type="SUPFAM" id="SSF50129">
    <property type="entry name" value="GroES-like"/>
    <property type="match status" value="1"/>
</dbReference>
<dbReference type="GO" id="GO:0008270">
    <property type="term" value="F:zinc ion binding"/>
    <property type="evidence" value="ECO:0007669"/>
    <property type="project" value="InterPro"/>
</dbReference>
<keyword evidence="6" id="KW-0520">NAD</keyword>
<dbReference type="OrthoDB" id="1879366at2759"/>
<keyword evidence="4 7" id="KW-0862">Zinc</keyword>
<organism evidence="9 10">
    <name type="scientific">Melanomma pulvis-pyrius CBS 109.77</name>
    <dbReference type="NCBI Taxonomy" id="1314802"/>
    <lineage>
        <taxon>Eukaryota</taxon>
        <taxon>Fungi</taxon>
        <taxon>Dikarya</taxon>
        <taxon>Ascomycota</taxon>
        <taxon>Pezizomycotina</taxon>
        <taxon>Dothideomycetes</taxon>
        <taxon>Pleosporomycetidae</taxon>
        <taxon>Pleosporales</taxon>
        <taxon>Melanommataceae</taxon>
        <taxon>Melanomma</taxon>
    </lineage>
</organism>
<dbReference type="Pfam" id="PF08240">
    <property type="entry name" value="ADH_N"/>
    <property type="match status" value="1"/>
</dbReference>
<evidence type="ECO:0000313" key="9">
    <source>
        <dbReference type="EMBL" id="KAF2789705.1"/>
    </source>
</evidence>
<dbReference type="EMBL" id="MU002119">
    <property type="protein sequence ID" value="KAF2789705.1"/>
    <property type="molecule type" value="Genomic_DNA"/>
</dbReference>
<dbReference type="PANTHER" id="PTHR42940:SF5">
    <property type="entry name" value="ALCOHOL DEHYDROGENASE 2"/>
    <property type="match status" value="1"/>
</dbReference>
<reference evidence="9" key="1">
    <citation type="journal article" date="2020" name="Stud. Mycol.">
        <title>101 Dothideomycetes genomes: a test case for predicting lifestyles and emergence of pathogens.</title>
        <authorList>
            <person name="Haridas S."/>
            <person name="Albert R."/>
            <person name="Binder M."/>
            <person name="Bloem J."/>
            <person name="Labutti K."/>
            <person name="Salamov A."/>
            <person name="Andreopoulos B."/>
            <person name="Baker S."/>
            <person name="Barry K."/>
            <person name="Bills G."/>
            <person name="Bluhm B."/>
            <person name="Cannon C."/>
            <person name="Castanera R."/>
            <person name="Culley D."/>
            <person name="Daum C."/>
            <person name="Ezra D."/>
            <person name="Gonzalez J."/>
            <person name="Henrissat B."/>
            <person name="Kuo A."/>
            <person name="Liang C."/>
            <person name="Lipzen A."/>
            <person name="Lutzoni F."/>
            <person name="Magnuson J."/>
            <person name="Mondo S."/>
            <person name="Nolan M."/>
            <person name="Ohm R."/>
            <person name="Pangilinan J."/>
            <person name="Park H.-J."/>
            <person name="Ramirez L."/>
            <person name="Alfaro M."/>
            <person name="Sun H."/>
            <person name="Tritt A."/>
            <person name="Yoshinaga Y."/>
            <person name="Zwiers L.-H."/>
            <person name="Turgeon B."/>
            <person name="Goodwin S."/>
            <person name="Spatafora J."/>
            <person name="Crous P."/>
            <person name="Grigoriev I."/>
        </authorList>
    </citation>
    <scope>NUCLEOTIDE SEQUENCE</scope>
    <source>
        <strain evidence="9">CBS 109.77</strain>
    </source>
</reference>
<evidence type="ECO:0000256" key="5">
    <source>
        <dbReference type="ARBA" id="ARBA00023002"/>
    </source>
</evidence>
<evidence type="ECO:0000256" key="6">
    <source>
        <dbReference type="ARBA" id="ARBA00023027"/>
    </source>
</evidence>
<keyword evidence="5" id="KW-0560">Oxidoreductase</keyword>
<dbReference type="GO" id="GO:0005737">
    <property type="term" value="C:cytoplasm"/>
    <property type="evidence" value="ECO:0007669"/>
    <property type="project" value="TreeGrafter"/>
</dbReference>
<feature type="domain" description="Enoyl reductase (ER)" evidence="8">
    <location>
        <begin position="18"/>
        <end position="325"/>
    </location>
</feature>
<gene>
    <name evidence="9" type="ORF">K505DRAFT_252728</name>
</gene>
<dbReference type="CDD" id="cd08297">
    <property type="entry name" value="CAD3"/>
    <property type="match status" value="1"/>
</dbReference>
<evidence type="ECO:0000256" key="4">
    <source>
        <dbReference type="ARBA" id="ARBA00022833"/>
    </source>
</evidence>